<reference evidence="1 2" key="1">
    <citation type="submission" date="2018-08" db="EMBL/GenBank/DDBJ databases">
        <title>Recombination of ecologically and evolutionarily significant loci maintains genetic cohesion in the Pseudomonas syringae species complex.</title>
        <authorList>
            <person name="Dillon M."/>
            <person name="Thakur S."/>
            <person name="Almeida R.N.D."/>
            <person name="Weir B.S."/>
            <person name="Guttman D.S."/>
        </authorList>
    </citation>
    <scope>NUCLEOTIDE SEQUENCE [LARGE SCALE GENOMIC DNA]</scope>
    <source>
        <strain evidence="1 2">ICMP 867</strain>
    </source>
</reference>
<sequence>MDIRARREIGTRIRASASQRATLVICTDPDEALEIADRILVVRDGCVVAEYPRAGLQRDELLAQLAGVTPQPAARPLLPQGATLV</sequence>
<dbReference type="EMBL" id="RBPT01000487">
    <property type="protein sequence ID" value="RMO36953.1"/>
    <property type="molecule type" value="Genomic_DNA"/>
</dbReference>
<comment type="caution">
    <text evidence="1">The sequence shown here is derived from an EMBL/GenBank/DDBJ whole genome shotgun (WGS) entry which is preliminary data.</text>
</comment>
<organism evidence="1 2">
    <name type="scientific">Pseudomonas savastanoi pv. glycinea</name>
    <name type="common">Pseudomonas syringae pv. glycinea</name>
    <dbReference type="NCBI Taxonomy" id="318"/>
    <lineage>
        <taxon>Bacteria</taxon>
        <taxon>Pseudomonadati</taxon>
        <taxon>Pseudomonadota</taxon>
        <taxon>Gammaproteobacteria</taxon>
        <taxon>Pseudomonadales</taxon>
        <taxon>Pseudomonadaceae</taxon>
        <taxon>Pseudomonas</taxon>
    </lineage>
</organism>
<dbReference type="Gene3D" id="3.40.50.300">
    <property type="entry name" value="P-loop containing nucleotide triphosphate hydrolases"/>
    <property type="match status" value="1"/>
</dbReference>
<evidence type="ECO:0000313" key="1">
    <source>
        <dbReference type="EMBL" id="RMO36953.1"/>
    </source>
</evidence>
<proteinExistence type="predicted"/>
<dbReference type="AlphaFoldDB" id="A0A3M3UWB9"/>
<protein>
    <submittedName>
        <fullName evidence="1">Uncharacterized protein</fullName>
    </submittedName>
</protein>
<dbReference type="Proteomes" id="UP000280599">
    <property type="component" value="Unassembled WGS sequence"/>
</dbReference>
<gene>
    <name evidence="1" type="ORF">ALQ41_200032</name>
</gene>
<name>A0A3M3UWB9_PSESG</name>
<dbReference type="InterPro" id="IPR027417">
    <property type="entry name" value="P-loop_NTPase"/>
</dbReference>
<dbReference type="SUPFAM" id="SSF52540">
    <property type="entry name" value="P-loop containing nucleoside triphosphate hydrolases"/>
    <property type="match status" value="1"/>
</dbReference>
<accession>A0A3M3UWB9</accession>
<evidence type="ECO:0000313" key="2">
    <source>
        <dbReference type="Proteomes" id="UP000280599"/>
    </source>
</evidence>